<organism evidence="1 2">
    <name type="scientific">Paramecium octaurelia</name>
    <dbReference type="NCBI Taxonomy" id="43137"/>
    <lineage>
        <taxon>Eukaryota</taxon>
        <taxon>Sar</taxon>
        <taxon>Alveolata</taxon>
        <taxon>Ciliophora</taxon>
        <taxon>Intramacronucleata</taxon>
        <taxon>Oligohymenophorea</taxon>
        <taxon>Peniculida</taxon>
        <taxon>Parameciidae</taxon>
        <taxon>Paramecium</taxon>
    </lineage>
</organism>
<proteinExistence type="predicted"/>
<dbReference type="OMA" id="HEISIKY"/>
<protein>
    <submittedName>
        <fullName evidence="1">Uncharacterized protein</fullName>
    </submittedName>
</protein>
<dbReference type="EMBL" id="CAJJDP010000113">
    <property type="protein sequence ID" value="CAD8196980.1"/>
    <property type="molecule type" value="Genomic_DNA"/>
</dbReference>
<accession>A0A8S1X708</accession>
<sequence>MKKKLSLSSKPLSYIQLDDNGRTSYCKTHCLKYELFEYRNGKCYICCDQKECNQNNDPLNNTEIVMLLNQILVQSISYEFKQEQKQRITTLKEHANKAIQLYCDRAIQIIDKNCEKQDLLNEKITYILDNLQNENILLQAYEILKFQELDCVNVKIGVIASLTQEFYRILTKYENTLNCINSIIQDDYFVGNNEYNVLKNQIEVGKMKCMQFQRQHEISIKYSRQSSKRIYQDIKNHQIIVVSTGQEFNNQIRIIKPTQYSLFGQFDSLKNTISAEVFCISPNCQFYAWGSNTRIQTYQLQTQTQIQQHSIFTSDQKINFWGLNNRNWELNSSFNILPERVHDLIFIEDGKILICQSNSKLTFLIKENNTWIMYQQIHQSFITTLWSKINQMIITTNLKKQIQIWQRNKKGLFQLISTEWDPEYNSNNYEVNPLQIYDEGSLLGQCQNNKLKIWSILEGGRMQVVFEQEIDEQNVIITNNFTNLLAQNEKSLIWYQLIYHQH</sequence>
<dbReference type="AlphaFoldDB" id="A0A8S1X708"/>
<dbReference type="Proteomes" id="UP000683925">
    <property type="component" value="Unassembled WGS sequence"/>
</dbReference>
<keyword evidence="2" id="KW-1185">Reference proteome</keyword>
<name>A0A8S1X708_PAROT</name>
<gene>
    <name evidence="1" type="ORF">POCTA_138.1.T1130078</name>
</gene>
<reference evidence="1" key="1">
    <citation type="submission" date="2021-01" db="EMBL/GenBank/DDBJ databases">
        <authorList>
            <consortium name="Genoscope - CEA"/>
            <person name="William W."/>
        </authorList>
    </citation>
    <scope>NUCLEOTIDE SEQUENCE</scope>
</reference>
<evidence type="ECO:0000313" key="1">
    <source>
        <dbReference type="EMBL" id="CAD8196980.1"/>
    </source>
</evidence>
<comment type="caution">
    <text evidence="1">The sequence shown here is derived from an EMBL/GenBank/DDBJ whole genome shotgun (WGS) entry which is preliminary data.</text>
</comment>
<evidence type="ECO:0000313" key="2">
    <source>
        <dbReference type="Proteomes" id="UP000683925"/>
    </source>
</evidence>